<feature type="compositionally biased region" description="Basic residues" evidence="1">
    <location>
        <begin position="589"/>
        <end position="598"/>
    </location>
</feature>
<name>A0A9W9FA70_9EURO</name>
<accession>A0A9W9FA70</accession>
<dbReference type="EMBL" id="JAPMSZ010000007">
    <property type="protein sequence ID" value="KAJ5096492.1"/>
    <property type="molecule type" value="Genomic_DNA"/>
</dbReference>
<keyword evidence="3" id="KW-1185">Reference proteome</keyword>
<comment type="caution">
    <text evidence="2">The sequence shown here is derived from an EMBL/GenBank/DDBJ whole genome shotgun (WGS) entry which is preliminary data.</text>
</comment>
<feature type="compositionally biased region" description="Polar residues" evidence="1">
    <location>
        <begin position="470"/>
        <end position="492"/>
    </location>
</feature>
<reference evidence="2" key="2">
    <citation type="journal article" date="2023" name="IMA Fungus">
        <title>Comparative genomic study of the Penicillium genus elucidates a diverse pangenome and 15 lateral gene transfer events.</title>
        <authorList>
            <person name="Petersen C."/>
            <person name="Sorensen T."/>
            <person name="Nielsen M.R."/>
            <person name="Sondergaard T.E."/>
            <person name="Sorensen J.L."/>
            <person name="Fitzpatrick D.A."/>
            <person name="Frisvad J.C."/>
            <person name="Nielsen K.L."/>
        </authorList>
    </citation>
    <scope>NUCLEOTIDE SEQUENCE</scope>
    <source>
        <strain evidence="2">IBT 34128</strain>
    </source>
</reference>
<dbReference type="GeneID" id="81395598"/>
<dbReference type="PANTHER" id="PTHR36721:SF1">
    <property type="entry name" value="OS04G0446401 PROTEIN"/>
    <property type="match status" value="1"/>
</dbReference>
<protein>
    <submittedName>
        <fullName evidence="2">Uncharacterized protein</fullName>
    </submittedName>
</protein>
<feature type="region of interest" description="Disordered" evidence="1">
    <location>
        <begin position="362"/>
        <end position="626"/>
    </location>
</feature>
<evidence type="ECO:0000313" key="3">
    <source>
        <dbReference type="Proteomes" id="UP001141434"/>
    </source>
</evidence>
<dbReference type="Proteomes" id="UP001141434">
    <property type="component" value="Unassembled WGS sequence"/>
</dbReference>
<proteinExistence type="predicted"/>
<evidence type="ECO:0000256" key="1">
    <source>
        <dbReference type="SAM" id="MobiDB-lite"/>
    </source>
</evidence>
<organism evidence="2 3">
    <name type="scientific">Penicillium alfredii</name>
    <dbReference type="NCBI Taxonomy" id="1506179"/>
    <lineage>
        <taxon>Eukaryota</taxon>
        <taxon>Fungi</taxon>
        <taxon>Dikarya</taxon>
        <taxon>Ascomycota</taxon>
        <taxon>Pezizomycotina</taxon>
        <taxon>Eurotiomycetes</taxon>
        <taxon>Eurotiomycetidae</taxon>
        <taxon>Eurotiales</taxon>
        <taxon>Aspergillaceae</taxon>
        <taxon>Penicillium</taxon>
    </lineage>
</organism>
<feature type="compositionally biased region" description="Polar residues" evidence="1">
    <location>
        <begin position="394"/>
        <end position="406"/>
    </location>
</feature>
<feature type="compositionally biased region" description="Polar residues" evidence="1">
    <location>
        <begin position="376"/>
        <end position="386"/>
    </location>
</feature>
<dbReference type="AlphaFoldDB" id="A0A9W9FA70"/>
<dbReference type="PANTHER" id="PTHR36721">
    <property type="entry name" value="PROLINE-RICH FAMILY PROTEIN"/>
    <property type="match status" value="1"/>
</dbReference>
<sequence length="678" mass="75254">MASQWPAMPPILDQPIAESIYRLREYTRKVSAYAGDGKRQKVRVGQVKELCDTYDVLLSRIAEEMFLKSRSADTFQEQFRQAMESNQRTALIGMFPALPAPTPPPQPIQQSPDAPSPSLSSADVSKDRKDLFVKIRWDNCTSPYLSKSNSRVVKELQQLVNQGREGCKPIQLDAVRVHGSGDVETHAPTALDIDSLTETSPAWLPRRPHGVRARIIPNMFSIIIHGVPRKTFSRRSFETGQAKDIILQASAARIPDACIVHVSWTSGRFVLKAQKPKGSLIVEFHRAADANKLLREPFILNGTPLHTELYTQEGQVSQCHRSNCPHQKDPEKRYCANRGANHPANSKNCRFHIEAVTKSRRAVAQKPKYFEEPPESRQQASRSTPQALPPPQIATDSESATSNYSTTKKRGRPQKQQQGQQKKQRLITHPPTTPTPLIQGEGTGPTRKAVSTGRSSTLAHDITVDESEYHSTTSRVRSQDLQSTDDTASSQKSTDEALSGPEQSASEPELGQQLPSSPPHPSDAASQSAASDSDIPPVPSPHSSPRKRRRSARISESEPEQAPEPPSKKPRRSSGHRSPPLNQSPSKHPTQRAKWNGRRKAENKYRQAKNGLFGNRRTPQTPAQEQQLRDYIDGWEDAQKGKRAEGQTLDYSKGWKDSHHAANLAREHAAAELTQAAA</sequence>
<gene>
    <name evidence="2" type="ORF">NUU61_005848</name>
</gene>
<feature type="compositionally biased region" description="Pro residues" evidence="1">
    <location>
        <begin position="98"/>
        <end position="107"/>
    </location>
</feature>
<feature type="compositionally biased region" description="Polar residues" evidence="1">
    <location>
        <begin position="617"/>
        <end position="626"/>
    </location>
</feature>
<feature type="region of interest" description="Disordered" evidence="1">
    <location>
        <begin position="95"/>
        <end position="124"/>
    </location>
</feature>
<feature type="compositionally biased region" description="Low complexity" evidence="1">
    <location>
        <begin position="522"/>
        <end position="535"/>
    </location>
</feature>
<reference evidence="2" key="1">
    <citation type="submission" date="2022-11" db="EMBL/GenBank/DDBJ databases">
        <authorList>
            <person name="Petersen C."/>
        </authorList>
    </citation>
    <scope>NUCLEOTIDE SEQUENCE</scope>
    <source>
        <strain evidence="2">IBT 34128</strain>
    </source>
</reference>
<dbReference type="RefSeq" id="XP_056512043.1">
    <property type="nucleotide sequence ID" value="XM_056656430.1"/>
</dbReference>
<feature type="compositionally biased region" description="Low complexity" evidence="1">
    <location>
        <begin position="108"/>
        <end position="123"/>
    </location>
</feature>
<evidence type="ECO:0000313" key="2">
    <source>
        <dbReference type="EMBL" id="KAJ5096492.1"/>
    </source>
</evidence>
<dbReference type="OrthoDB" id="4226558at2759"/>